<feature type="compositionally biased region" description="Low complexity" evidence="3">
    <location>
        <begin position="305"/>
        <end position="326"/>
    </location>
</feature>
<dbReference type="EMBL" id="PITI01000709">
    <property type="protein sequence ID" value="TBU04828.1"/>
    <property type="molecule type" value="Genomic_DNA"/>
</dbReference>
<keyword evidence="4" id="KW-0812">Transmembrane</keyword>
<keyword evidence="6" id="KW-1185">Reference proteome</keyword>
<evidence type="ECO:0000256" key="3">
    <source>
        <dbReference type="SAM" id="MobiDB-lite"/>
    </source>
</evidence>
<keyword evidence="4" id="KW-0472">Membrane</keyword>
<dbReference type="GO" id="GO:0005634">
    <property type="term" value="C:nucleus"/>
    <property type="evidence" value="ECO:0007669"/>
    <property type="project" value="TreeGrafter"/>
</dbReference>
<evidence type="ECO:0000256" key="4">
    <source>
        <dbReference type="SAM" id="Phobius"/>
    </source>
</evidence>
<feature type="region of interest" description="Disordered" evidence="3">
    <location>
        <begin position="1"/>
        <end position="99"/>
    </location>
</feature>
<dbReference type="GO" id="GO:0000055">
    <property type="term" value="P:ribosomal large subunit export from nucleus"/>
    <property type="evidence" value="ECO:0007669"/>
    <property type="project" value="TreeGrafter"/>
</dbReference>
<dbReference type="STRING" id="148818.A0A4Q9LAN3"/>
<dbReference type="AlphaFoldDB" id="A0A4Q9LAN3"/>
<evidence type="ECO:0000256" key="2">
    <source>
        <dbReference type="ARBA" id="ARBA00022840"/>
    </source>
</evidence>
<name>A0A4Q9LAN3_9MICR</name>
<dbReference type="GO" id="GO:0005524">
    <property type="term" value="F:ATP binding"/>
    <property type="evidence" value="ECO:0007669"/>
    <property type="project" value="UniProtKB-KW"/>
</dbReference>
<sequence>EEGVSDEGSEGGVSNSTNSIHGEEGVSDKGDGKGEEEGVNDKGDGKGEEEGVNDKGDAKGEEEDGVNDSTYDEEGVSDSNCKEYEEDGVNDSTYDEEGVSDSTIIQEGVSNTSNEEGVNEEGVSNIIQEGVGDCSLIDYEVGVNESNNEQTALTGDNYSTIVEEGVNNTELPLTGDKLLELQQGVNEQLDIEEEPLTGDNCNMEGGVNQQTETTDTLDLLSNTMHNNTPLNNSNDYITDNTPLSNSNDSPRENTPLSNGKDSLVDNTPLSNCKDSPRNNTPLTNGKDSLVDNTPLNNTKDSIHDNTPLTNNTINSTNNTPLNNNTINNTTITPLFTTLDTDTLISRLLLTLNDTGGMRYNNGCYRSGRKLSIKKVVEYIASGYKRDRIFMRRNKKGGGICKICIFIDNSKSMKDYKEVVFNLLNILINIINNIGCNIEMYRFGNEVISITGKSDMTFTDTVSDICIGDMGDIIDDSVVFVITDGIFRCDEIYENVLCLLIDRVGLRDMDRVSVVGDEVKVVKFLDEFKMKYCVVGEDNFVEGDSKSNEREMGVVDGMVMIGVGYGIKIYLWILIILIILKKERFGVYIILIFL</sequence>
<reference evidence="5 6" key="1">
    <citation type="submission" date="2017-12" db="EMBL/GenBank/DDBJ databases">
        <authorList>
            <person name="Pombert J.-F."/>
            <person name="Haag K.L."/>
            <person name="Ebert D."/>
        </authorList>
    </citation>
    <scope>NUCLEOTIDE SEQUENCE [LARGE SCALE GENOMIC DNA]</scope>
    <source>
        <strain evidence="5">BE-OM-2</strain>
    </source>
</reference>
<accession>A0A4Q9LAN3</accession>
<feature type="compositionally biased region" description="Polar residues" evidence="3">
    <location>
        <begin position="221"/>
        <end position="299"/>
    </location>
</feature>
<dbReference type="GO" id="GO:0000027">
    <property type="term" value="P:ribosomal large subunit assembly"/>
    <property type="evidence" value="ECO:0007669"/>
    <property type="project" value="TreeGrafter"/>
</dbReference>
<feature type="region of interest" description="Disordered" evidence="3">
    <location>
        <begin position="221"/>
        <end position="326"/>
    </location>
</feature>
<feature type="compositionally biased region" description="Acidic residues" evidence="3">
    <location>
        <begin position="84"/>
        <end position="99"/>
    </location>
</feature>
<dbReference type="VEuPathDB" id="MicrosporidiaDB:CWI36_0709p0040"/>
<gene>
    <name evidence="5" type="ORF">CWI36_0709p0040</name>
</gene>
<dbReference type="PANTHER" id="PTHR48103:SF2">
    <property type="entry name" value="MIDASIN"/>
    <property type="match status" value="1"/>
</dbReference>
<protein>
    <recommendedName>
        <fullName evidence="7">VWFA domain-containing protein</fullName>
    </recommendedName>
</protein>
<feature type="non-terminal residue" evidence="5">
    <location>
        <position position="1"/>
    </location>
</feature>
<dbReference type="Proteomes" id="UP000291404">
    <property type="component" value="Unassembled WGS sequence"/>
</dbReference>
<evidence type="ECO:0000256" key="1">
    <source>
        <dbReference type="ARBA" id="ARBA00022741"/>
    </source>
</evidence>
<comment type="caution">
    <text evidence="5">The sequence shown here is derived from an EMBL/GenBank/DDBJ whole genome shotgun (WGS) entry which is preliminary data.</text>
</comment>
<dbReference type="GO" id="GO:0030687">
    <property type="term" value="C:preribosome, large subunit precursor"/>
    <property type="evidence" value="ECO:0007669"/>
    <property type="project" value="TreeGrafter"/>
</dbReference>
<keyword evidence="4" id="KW-1133">Transmembrane helix</keyword>
<feature type="compositionally biased region" description="Acidic residues" evidence="3">
    <location>
        <begin position="60"/>
        <end position="76"/>
    </location>
</feature>
<proteinExistence type="predicted"/>
<organism evidence="5 6">
    <name type="scientific">Hamiltosporidium magnivora</name>
    <dbReference type="NCBI Taxonomy" id="148818"/>
    <lineage>
        <taxon>Eukaryota</taxon>
        <taxon>Fungi</taxon>
        <taxon>Fungi incertae sedis</taxon>
        <taxon>Microsporidia</taxon>
        <taxon>Dubosqiidae</taxon>
        <taxon>Hamiltosporidium</taxon>
    </lineage>
</organism>
<evidence type="ECO:0000313" key="6">
    <source>
        <dbReference type="Proteomes" id="UP000291404"/>
    </source>
</evidence>
<dbReference type="PANTHER" id="PTHR48103">
    <property type="entry name" value="MIDASIN-RELATED"/>
    <property type="match status" value="1"/>
</dbReference>
<feature type="transmembrane region" description="Helical" evidence="4">
    <location>
        <begin position="556"/>
        <end position="579"/>
    </location>
</feature>
<keyword evidence="1" id="KW-0547">Nucleotide-binding</keyword>
<evidence type="ECO:0008006" key="7">
    <source>
        <dbReference type="Google" id="ProtNLM"/>
    </source>
</evidence>
<keyword evidence="2" id="KW-0067">ATP-binding</keyword>
<feature type="compositionally biased region" description="Basic and acidic residues" evidence="3">
    <location>
        <begin position="21"/>
        <end position="59"/>
    </location>
</feature>
<evidence type="ECO:0000313" key="5">
    <source>
        <dbReference type="EMBL" id="TBU04828.1"/>
    </source>
</evidence>